<feature type="transmembrane region" description="Helical" evidence="1">
    <location>
        <begin position="16"/>
        <end position="37"/>
    </location>
</feature>
<dbReference type="EMBL" id="HBIM01014892">
    <property type="protein sequence ID" value="CAE0414578.1"/>
    <property type="molecule type" value="Transcribed_RNA"/>
</dbReference>
<keyword evidence="1" id="KW-0472">Membrane</keyword>
<proteinExistence type="predicted"/>
<keyword evidence="1" id="KW-0812">Transmembrane</keyword>
<reference evidence="2" key="1">
    <citation type="submission" date="2021-01" db="EMBL/GenBank/DDBJ databases">
        <authorList>
            <person name="Corre E."/>
            <person name="Pelletier E."/>
            <person name="Niang G."/>
            <person name="Scheremetjew M."/>
            <person name="Finn R."/>
            <person name="Kale V."/>
            <person name="Holt S."/>
            <person name="Cochrane G."/>
            <person name="Meng A."/>
            <person name="Brown T."/>
            <person name="Cohen L."/>
        </authorList>
    </citation>
    <scope>NUCLEOTIDE SEQUENCE</scope>
    <source>
        <strain evidence="2">CCMP127</strain>
    </source>
</reference>
<evidence type="ECO:0000313" key="2">
    <source>
        <dbReference type="EMBL" id="CAE0414578.1"/>
    </source>
</evidence>
<accession>A0A7S3P8E6</accession>
<name>A0A7S3P8E6_9STRA</name>
<keyword evidence="1" id="KW-1133">Transmembrane helix</keyword>
<evidence type="ECO:0000256" key="1">
    <source>
        <dbReference type="SAM" id="Phobius"/>
    </source>
</evidence>
<protein>
    <submittedName>
        <fullName evidence="2">Uncharacterized protein</fullName>
    </submittedName>
</protein>
<gene>
    <name evidence="2" type="ORF">ACOF00016_LOCUS11808</name>
</gene>
<organism evidence="2">
    <name type="scientific">Amphora coffeiformis</name>
    <dbReference type="NCBI Taxonomy" id="265554"/>
    <lineage>
        <taxon>Eukaryota</taxon>
        <taxon>Sar</taxon>
        <taxon>Stramenopiles</taxon>
        <taxon>Ochrophyta</taxon>
        <taxon>Bacillariophyta</taxon>
        <taxon>Bacillariophyceae</taxon>
        <taxon>Bacillariophycidae</taxon>
        <taxon>Thalassiophysales</taxon>
        <taxon>Catenulaceae</taxon>
        <taxon>Amphora</taxon>
    </lineage>
</organism>
<dbReference type="AlphaFoldDB" id="A0A7S3P8E6"/>
<sequence>MPFTAWRQLSKEKRRAWGIISGVVMVGTGVKVAYFNFSRGLILADTERQQKEGYARLKEAKQFAHWSKKDREARLPSLTPEQEAQMGQYLRLVEAHGWNKALEMEGKDQCEGSGCPFLNKKKA</sequence>